<dbReference type="InterPro" id="IPR008300">
    <property type="entry name" value="PTAC"/>
</dbReference>
<comment type="similarity">
    <text evidence="2 10">Belongs to the PduL family.</text>
</comment>
<keyword evidence="12" id="KW-1185">Reference proteome</keyword>
<gene>
    <name evidence="11" type="ORF">NVS47_06035</name>
</gene>
<accession>A0ABT1Y2H5</accession>
<evidence type="ECO:0000256" key="1">
    <source>
        <dbReference type="ARBA" id="ARBA00001947"/>
    </source>
</evidence>
<evidence type="ECO:0000256" key="5">
    <source>
        <dbReference type="ARBA" id="ARBA00022679"/>
    </source>
</evidence>
<dbReference type="Pfam" id="PF06130">
    <property type="entry name" value="PTAC"/>
    <property type="match status" value="1"/>
</dbReference>
<evidence type="ECO:0000256" key="8">
    <source>
        <dbReference type="ARBA" id="ARBA00023315"/>
    </source>
</evidence>
<evidence type="ECO:0000256" key="4">
    <source>
        <dbReference type="ARBA" id="ARBA00020837"/>
    </source>
</evidence>
<keyword evidence="8 10" id="KW-0012">Acyltransferase</keyword>
<evidence type="ECO:0000256" key="10">
    <source>
        <dbReference type="PIRNR" id="PIRNR010130"/>
    </source>
</evidence>
<dbReference type="PANTHER" id="PTHR39453:SF1">
    <property type="entry name" value="PHOSPHATE PROPANOYLTRANSFERASE"/>
    <property type="match status" value="1"/>
</dbReference>
<reference evidence="11 12" key="1">
    <citation type="submission" date="2022-08" db="EMBL/GenBank/DDBJ databases">
        <title>Proteogenomics of the novel Dehalobacterium formicoaceticum strain EZ94 highlights a key role of methyltransferases during anaerobic dichloromethane degradation.</title>
        <authorList>
            <person name="Wasmund K."/>
        </authorList>
    </citation>
    <scope>NUCLEOTIDE SEQUENCE [LARGE SCALE GENOMIC DNA]</scope>
    <source>
        <strain evidence="11 12">EZ94</strain>
    </source>
</reference>
<comment type="function">
    <text evidence="10">Involved in 1,2-propanediol (1,2-PD) degradation by catalyzing the conversion of propanoyl-CoA to propanoyl-phosphate.</text>
</comment>
<keyword evidence="5 10" id="KW-0808">Transferase</keyword>
<name>A0ABT1Y2H5_9FIRM</name>
<evidence type="ECO:0000313" key="11">
    <source>
        <dbReference type="EMBL" id="MCR6545077.1"/>
    </source>
</evidence>
<proteinExistence type="inferred from homology"/>
<evidence type="ECO:0000256" key="7">
    <source>
        <dbReference type="ARBA" id="ARBA00022833"/>
    </source>
</evidence>
<dbReference type="PIRSF" id="PIRSF010130">
    <property type="entry name" value="PduL"/>
    <property type="match status" value="1"/>
</dbReference>
<comment type="pathway">
    <text evidence="10">Polyol metabolism; 1,2-propanediol degradation.</text>
</comment>
<keyword evidence="6" id="KW-0479">Metal-binding</keyword>
<evidence type="ECO:0000256" key="6">
    <source>
        <dbReference type="ARBA" id="ARBA00022723"/>
    </source>
</evidence>
<dbReference type="NCBIfam" id="NF011652">
    <property type="entry name" value="PRK15070.1"/>
    <property type="match status" value="1"/>
</dbReference>
<protein>
    <recommendedName>
        <fullName evidence="4 10">Phosphate propanoyltransferase</fullName>
        <ecNumber evidence="3 10">2.3.1.222</ecNumber>
    </recommendedName>
</protein>
<evidence type="ECO:0000256" key="3">
    <source>
        <dbReference type="ARBA" id="ARBA00012206"/>
    </source>
</evidence>
<sequence>MCDGCACGQKERQVPLGISNRHIHLSQEHIDVLFGEGYQLQEIKDLSQPGQYAANEVLTVVGNKGVLQGIRILGPARKQTQVELSQTEARQLGIKAPLRESGNLAGTPGCVLIGPKGPLVINEGCIVAKTHVHFHTEDGLRMNIKDGDKIDLLVKGEKEVIFCGVIARVGDTHKLDFHLDTDEANAAMAKNGDFAYIVNRD</sequence>
<dbReference type="Proteomes" id="UP001524944">
    <property type="component" value="Unassembled WGS sequence"/>
</dbReference>
<evidence type="ECO:0000256" key="9">
    <source>
        <dbReference type="ARBA" id="ARBA00047589"/>
    </source>
</evidence>
<organism evidence="11 12">
    <name type="scientific">Dehalobacterium formicoaceticum</name>
    <dbReference type="NCBI Taxonomy" id="51515"/>
    <lineage>
        <taxon>Bacteria</taxon>
        <taxon>Bacillati</taxon>
        <taxon>Bacillota</taxon>
        <taxon>Clostridia</taxon>
        <taxon>Eubacteriales</taxon>
        <taxon>Peptococcaceae</taxon>
        <taxon>Dehalobacterium</taxon>
    </lineage>
</organism>
<evidence type="ECO:0000256" key="2">
    <source>
        <dbReference type="ARBA" id="ARBA00007342"/>
    </source>
</evidence>
<evidence type="ECO:0000313" key="12">
    <source>
        <dbReference type="Proteomes" id="UP001524944"/>
    </source>
</evidence>
<dbReference type="PANTHER" id="PTHR39453">
    <property type="entry name" value="PHOSPHATE PROPANOYLTRANSFERASE"/>
    <property type="match status" value="1"/>
</dbReference>
<dbReference type="RefSeq" id="WP_089608750.1">
    <property type="nucleotide sequence ID" value="NZ_CP022121.1"/>
</dbReference>
<comment type="caution">
    <text evidence="11">The sequence shown here is derived from an EMBL/GenBank/DDBJ whole genome shotgun (WGS) entry which is preliminary data.</text>
</comment>
<dbReference type="EC" id="2.3.1.222" evidence="3 10"/>
<dbReference type="EMBL" id="JANPWE010000002">
    <property type="protein sequence ID" value="MCR6545077.1"/>
    <property type="molecule type" value="Genomic_DNA"/>
</dbReference>
<comment type="cofactor">
    <cofactor evidence="1">
        <name>Zn(2+)</name>
        <dbReference type="ChEBI" id="CHEBI:29105"/>
    </cofactor>
</comment>
<comment type="catalytic activity">
    <reaction evidence="9 10">
        <text>propanoyl-CoA + phosphate = propanoyl phosphate + CoA</text>
        <dbReference type="Rhea" id="RHEA:28046"/>
        <dbReference type="ChEBI" id="CHEBI:43474"/>
        <dbReference type="ChEBI" id="CHEBI:57287"/>
        <dbReference type="ChEBI" id="CHEBI:57392"/>
        <dbReference type="ChEBI" id="CHEBI:58933"/>
        <dbReference type="EC" id="2.3.1.222"/>
    </reaction>
</comment>
<keyword evidence="7" id="KW-0862">Zinc</keyword>